<evidence type="ECO:0000256" key="1">
    <source>
        <dbReference type="SAM" id="MobiDB-lite"/>
    </source>
</evidence>
<dbReference type="PROSITE" id="PS51257">
    <property type="entry name" value="PROKAR_LIPOPROTEIN"/>
    <property type="match status" value="1"/>
</dbReference>
<reference evidence="2" key="1">
    <citation type="submission" date="2018-01" db="EMBL/GenBank/DDBJ databases">
        <title>An insight into the sialome of Amazonian anophelines.</title>
        <authorList>
            <person name="Ribeiro J.M."/>
            <person name="Scarpassa V."/>
            <person name="Calvo E."/>
        </authorList>
    </citation>
    <scope>NUCLEOTIDE SEQUENCE</scope>
</reference>
<proteinExistence type="predicted"/>
<accession>A0A2M4DE71</accession>
<dbReference type="EMBL" id="GGFL01011725">
    <property type="protein sequence ID" value="MBW75903.1"/>
    <property type="molecule type" value="Transcribed_RNA"/>
</dbReference>
<sequence>MSTTRNPGTSLSVSSTCSLFTTGACSDSTGTPTTDTTTRAVCERFGSPWSSARTNRSYSVSTSKVRAA</sequence>
<dbReference type="AlphaFoldDB" id="A0A2M4DE71"/>
<organism evidence="2">
    <name type="scientific">Anopheles darlingi</name>
    <name type="common">Mosquito</name>
    <dbReference type="NCBI Taxonomy" id="43151"/>
    <lineage>
        <taxon>Eukaryota</taxon>
        <taxon>Metazoa</taxon>
        <taxon>Ecdysozoa</taxon>
        <taxon>Arthropoda</taxon>
        <taxon>Hexapoda</taxon>
        <taxon>Insecta</taxon>
        <taxon>Pterygota</taxon>
        <taxon>Neoptera</taxon>
        <taxon>Endopterygota</taxon>
        <taxon>Diptera</taxon>
        <taxon>Nematocera</taxon>
        <taxon>Culicoidea</taxon>
        <taxon>Culicidae</taxon>
        <taxon>Anophelinae</taxon>
        <taxon>Anopheles</taxon>
    </lineage>
</organism>
<name>A0A2M4DE71_ANODA</name>
<feature type="region of interest" description="Disordered" evidence="1">
    <location>
        <begin position="48"/>
        <end position="68"/>
    </location>
</feature>
<evidence type="ECO:0000313" key="2">
    <source>
        <dbReference type="EMBL" id="MBW75903.1"/>
    </source>
</evidence>
<protein>
    <submittedName>
        <fullName evidence="2">Putative secreted protein</fullName>
    </submittedName>
</protein>